<protein>
    <submittedName>
        <fullName evidence="2">Uncharacterized protein</fullName>
    </submittedName>
</protein>
<proteinExistence type="predicted"/>
<dbReference type="RefSeq" id="WP_043058551.1">
    <property type="nucleotide sequence ID" value="NZ_LXEY01000022.1"/>
</dbReference>
<gene>
    <name evidence="2" type="ORF">A6F49_16985</name>
</gene>
<sequence length="128" mass="13525">MTEPHDHTQDGVYAFGLDDVENQVREIHEVPAAEVISTTAVHLMTAAAVKVGLGDMPNARDHIDLDEARKLITALAGLIVAGAPDMGSAHAAPLRDGLRSLQLAFREESIVPDPPGQGPGEKYTGPVN</sequence>
<accession>A0A1B7LWX5</accession>
<organism evidence="2 3">
    <name type="scientific">Enteractinococcus helveticum</name>
    <dbReference type="NCBI Taxonomy" id="1837282"/>
    <lineage>
        <taxon>Bacteria</taxon>
        <taxon>Bacillati</taxon>
        <taxon>Actinomycetota</taxon>
        <taxon>Actinomycetes</taxon>
        <taxon>Micrococcales</taxon>
        <taxon>Micrococcaceae</taxon>
    </lineage>
</organism>
<dbReference type="OrthoDB" id="8481050at2"/>
<comment type="caution">
    <text evidence="2">The sequence shown here is derived from an EMBL/GenBank/DDBJ whole genome shotgun (WGS) entry which is preliminary data.</text>
</comment>
<dbReference type="Proteomes" id="UP000078292">
    <property type="component" value="Unassembled WGS sequence"/>
</dbReference>
<name>A0A1B7LWX5_9MICC</name>
<reference evidence="2 3" key="1">
    <citation type="submission" date="2016-04" db="EMBL/GenBank/DDBJ databases">
        <title>First whole genome shotgun sequence of the bacterium Enteractinococcus sp. strain UASWS1574.</title>
        <authorList>
            <person name="Crovadore J."/>
            <person name="Chablais R."/>
            <person name="Lefort F."/>
        </authorList>
    </citation>
    <scope>NUCLEOTIDE SEQUENCE [LARGE SCALE GENOMIC DNA]</scope>
    <source>
        <strain evidence="2 3">UASWS1574</strain>
    </source>
</reference>
<feature type="region of interest" description="Disordered" evidence="1">
    <location>
        <begin position="108"/>
        <end position="128"/>
    </location>
</feature>
<dbReference type="EMBL" id="LXEY01000022">
    <property type="protein sequence ID" value="OAV59529.1"/>
    <property type="molecule type" value="Genomic_DNA"/>
</dbReference>
<keyword evidence="3" id="KW-1185">Reference proteome</keyword>
<dbReference type="AlphaFoldDB" id="A0A1B7LWX5"/>
<dbReference type="Pfam" id="PF08899">
    <property type="entry name" value="DUF1844"/>
    <property type="match status" value="1"/>
</dbReference>
<evidence type="ECO:0000256" key="1">
    <source>
        <dbReference type="SAM" id="MobiDB-lite"/>
    </source>
</evidence>
<dbReference type="STRING" id="1837282.A6F49_16985"/>
<evidence type="ECO:0000313" key="2">
    <source>
        <dbReference type="EMBL" id="OAV59529.1"/>
    </source>
</evidence>
<dbReference type="InterPro" id="IPR014995">
    <property type="entry name" value="DUF1844"/>
</dbReference>
<evidence type="ECO:0000313" key="3">
    <source>
        <dbReference type="Proteomes" id="UP000078292"/>
    </source>
</evidence>